<dbReference type="Gene3D" id="3.20.20.80">
    <property type="entry name" value="Glycosidases"/>
    <property type="match status" value="1"/>
</dbReference>
<evidence type="ECO:0000313" key="4">
    <source>
        <dbReference type="EMBL" id="MBM6922998.1"/>
    </source>
</evidence>
<sequence>MFRKQRKVKRYHNIYRGSVTSSPFFKLGASAAALAVLIAAGWFLYEPVYQFVMGIGQEKEPVSTAEQPSEPESESDGFLSGLFGGGEESETESSQSQPEAVEAVQLHGVYMPESILLDSTQRSQFIQACASNGINAIFFDLKNDKGYLTYQSSLSQAAELGSQSASAVDLSQVTAEMEAAGITPIGRIYAFKDPLAASAKLEAAVHYQGTEWAWLDNSAAMGGKAWLNPVNEYAQSYISDLAAEAVGKGVKQVILDCVQFPSGYSLEMADYGQELTEENKSAVLGDFIESVDTRVREAGGETAVYLSAPTLLSSSSGQYGSDPFQLTRCGVVLGVMPASFGNAYSSGELVLEAPALDPYATVQAALAACKDKLLSDEVTVLLQSYTSGTLSSLKNKTYTGEDVDSQIRAAQESGYESYLLYSPDGNYSIVFGE</sequence>
<proteinExistence type="predicted"/>
<dbReference type="InterPro" id="IPR025275">
    <property type="entry name" value="DUF4015"/>
</dbReference>
<keyword evidence="2" id="KW-1133">Transmembrane helix</keyword>
<dbReference type="RefSeq" id="WP_204720244.1">
    <property type="nucleotide sequence ID" value="NZ_JACSNR010000004.1"/>
</dbReference>
<reference evidence="4 5" key="1">
    <citation type="journal article" date="2021" name="Sci. Rep.">
        <title>The distribution of antibiotic resistance genes in chicken gut microbiota commensals.</title>
        <authorList>
            <person name="Juricova H."/>
            <person name="Matiasovicova J."/>
            <person name="Kubasova T."/>
            <person name="Cejkova D."/>
            <person name="Rychlik I."/>
        </authorList>
    </citation>
    <scope>NUCLEOTIDE SEQUENCE [LARGE SCALE GENOMIC DNA]</scope>
    <source>
        <strain evidence="4 5">An564</strain>
    </source>
</reference>
<evidence type="ECO:0000313" key="5">
    <source>
        <dbReference type="Proteomes" id="UP000724149"/>
    </source>
</evidence>
<feature type="region of interest" description="Disordered" evidence="1">
    <location>
        <begin position="61"/>
        <end position="98"/>
    </location>
</feature>
<feature type="domain" description="DUF4015" evidence="3">
    <location>
        <begin position="108"/>
        <end position="427"/>
    </location>
</feature>
<gene>
    <name evidence="4" type="ORF">H9X81_04740</name>
</gene>
<evidence type="ECO:0000256" key="1">
    <source>
        <dbReference type="SAM" id="MobiDB-lite"/>
    </source>
</evidence>
<keyword evidence="2" id="KW-0812">Transmembrane</keyword>
<keyword evidence="2" id="KW-0472">Membrane</keyword>
<comment type="caution">
    <text evidence="4">The sequence shown here is derived from an EMBL/GenBank/DDBJ whole genome shotgun (WGS) entry which is preliminary data.</text>
</comment>
<dbReference type="EMBL" id="JACSNR010000004">
    <property type="protein sequence ID" value="MBM6922998.1"/>
    <property type="molecule type" value="Genomic_DNA"/>
</dbReference>
<feature type="transmembrane region" description="Helical" evidence="2">
    <location>
        <begin position="24"/>
        <end position="45"/>
    </location>
</feature>
<name>A0ABS2GMF4_9FIRM</name>
<protein>
    <recommendedName>
        <fullName evidence="3">DUF4015 domain-containing protein</fullName>
    </recommendedName>
</protein>
<accession>A0ABS2GMF4</accession>
<dbReference type="Proteomes" id="UP000724149">
    <property type="component" value="Unassembled WGS sequence"/>
</dbReference>
<evidence type="ECO:0000256" key="2">
    <source>
        <dbReference type="SAM" id="Phobius"/>
    </source>
</evidence>
<keyword evidence="5" id="KW-1185">Reference proteome</keyword>
<evidence type="ECO:0000259" key="3">
    <source>
        <dbReference type="Pfam" id="PF13200"/>
    </source>
</evidence>
<dbReference type="Pfam" id="PF13200">
    <property type="entry name" value="DUF4015"/>
    <property type="match status" value="1"/>
</dbReference>
<organism evidence="4 5">
    <name type="scientific">Hydrogenoanaerobacterium saccharovorans</name>
    <dbReference type="NCBI Taxonomy" id="474960"/>
    <lineage>
        <taxon>Bacteria</taxon>
        <taxon>Bacillati</taxon>
        <taxon>Bacillota</taxon>
        <taxon>Clostridia</taxon>
        <taxon>Eubacteriales</taxon>
        <taxon>Oscillospiraceae</taxon>
        <taxon>Hydrogenoanaerobacterium</taxon>
    </lineage>
</organism>